<dbReference type="RefSeq" id="WP_011769660.1">
    <property type="nucleotide sequence ID" value="NC_008709.1"/>
</dbReference>
<evidence type="ECO:0000259" key="2">
    <source>
        <dbReference type="Pfam" id="PF15609"/>
    </source>
</evidence>
<evidence type="ECO:0000259" key="1">
    <source>
        <dbReference type="Pfam" id="PF12500"/>
    </source>
</evidence>
<sequence length="360" mass="40533">MNYNFETQAGLISLDVLKTKKPVEELLTFACRQNPKRSFMLVSKVLGRYVPTKPNVMREVYDSLSESLGEDQLTYVVSLAEAATGLGGGVADSLARAQQENVYFQHTTRHKLNRPLWFSLDEAHSHAVNHMFYAPKTALLEGIIQSKRLVIVDDEITTGRTIKLLISGLLKYLMNIEEIVIISLVNLVDRKQSLSITDFNIPIRYVSLMEAQISMVKKDTFKPELPGNADTGLCEAQSSDELGRCAMLMPYSGGLPSITSSKEMTIIANGEHQYIPFLIAERHEQAGCNVLYQSINRSPLLLGESIEKKLSFSFDSSKVEHYLYNFEEGNRDVYVLLENESARESHEFASLYPLTKCEVF</sequence>
<reference evidence="3 4" key="1">
    <citation type="submission" date="2007-01" db="EMBL/GenBank/DDBJ databases">
        <title>Complete sequence of Psychromonas ingrahamii 37.</title>
        <authorList>
            <consortium name="US DOE Joint Genome Institute"/>
            <person name="Copeland A."/>
            <person name="Lucas S."/>
            <person name="Lapidus A."/>
            <person name="Barry K."/>
            <person name="Detter J.C."/>
            <person name="Glavina del Rio T."/>
            <person name="Hammon N."/>
            <person name="Israni S."/>
            <person name="Dalin E."/>
            <person name="Tice H."/>
            <person name="Pitluck S."/>
            <person name="Thompson L.S."/>
            <person name="Brettin T."/>
            <person name="Bruce D."/>
            <person name="Han C."/>
            <person name="Tapia R."/>
            <person name="Schmutz J."/>
            <person name="Larimer F."/>
            <person name="Land M."/>
            <person name="Hauser L."/>
            <person name="Kyrpides N."/>
            <person name="Ivanova N."/>
            <person name="Staley J."/>
            <person name="Richardson P."/>
        </authorList>
    </citation>
    <scope>NUCLEOTIDE SEQUENCE [LARGE SCALE GENOMIC DNA]</scope>
    <source>
        <strain evidence="3 4">37</strain>
    </source>
</reference>
<dbReference type="KEGG" id="pin:Ping_1268"/>
<dbReference type="CDD" id="cd06223">
    <property type="entry name" value="PRTases_typeI"/>
    <property type="match status" value="1"/>
</dbReference>
<evidence type="ECO:0000313" key="4">
    <source>
        <dbReference type="Proteomes" id="UP000000639"/>
    </source>
</evidence>
<protein>
    <recommendedName>
        <fullName evidence="5">Phosphoribosyltransferase</fullName>
    </recommendedName>
</protein>
<gene>
    <name evidence="3" type="ordered locus">Ping_1268</name>
</gene>
<dbReference type="InterPro" id="IPR011214">
    <property type="entry name" value="UCP020967"/>
</dbReference>
<dbReference type="InterPro" id="IPR041688">
    <property type="entry name" value="PRTase_2"/>
</dbReference>
<keyword evidence="4" id="KW-1185">Reference proteome</keyword>
<dbReference type="Pfam" id="PF15609">
    <property type="entry name" value="PRTase_2"/>
    <property type="match status" value="1"/>
</dbReference>
<dbReference type="SUPFAM" id="SSF53271">
    <property type="entry name" value="PRTase-like"/>
    <property type="match status" value="1"/>
</dbReference>
<evidence type="ECO:0008006" key="5">
    <source>
        <dbReference type="Google" id="ProtNLM"/>
    </source>
</evidence>
<organism evidence="3 4">
    <name type="scientific">Psychromonas ingrahamii (strain DSM 17664 / CCUG 51855 / 37)</name>
    <dbReference type="NCBI Taxonomy" id="357804"/>
    <lineage>
        <taxon>Bacteria</taxon>
        <taxon>Pseudomonadati</taxon>
        <taxon>Pseudomonadota</taxon>
        <taxon>Gammaproteobacteria</taxon>
        <taxon>Alteromonadales</taxon>
        <taxon>Psychromonadaceae</taxon>
        <taxon>Psychromonas</taxon>
    </lineage>
</organism>
<dbReference type="PIRSF" id="PIRSF020967">
    <property type="entry name" value="UCP020967"/>
    <property type="match status" value="1"/>
</dbReference>
<dbReference type="eggNOG" id="COG0503">
    <property type="taxonomic scope" value="Bacteria"/>
</dbReference>
<feature type="domain" description="Orotate phosphoribosyltransferase-like" evidence="2">
    <location>
        <begin position="26"/>
        <end position="211"/>
    </location>
</feature>
<dbReference type="HOGENOM" id="CLU_048544_0_0_6"/>
<evidence type="ECO:0000313" key="3">
    <source>
        <dbReference type="EMBL" id="ABM03097.1"/>
    </source>
</evidence>
<dbReference type="AlphaFoldDB" id="A1SUD2"/>
<dbReference type="Proteomes" id="UP000000639">
    <property type="component" value="Chromosome"/>
</dbReference>
<proteinExistence type="predicted"/>
<dbReference type="InterPro" id="IPR022537">
    <property type="entry name" value="TRSP_dom"/>
</dbReference>
<dbReference type="EMBL" id="CP000510">
    <property type="protein sequence ID" value="ABM03097.1"/>
    <property type="molecule type" value="Genomic_DNA"/>
</dbReference>
<dbReference type="STRING" id="357804.Ping_1268"/>
<dbReference type="InterPro" id="IPR000836">
    <property type="entry name" value="PRTase_dom"/>
</dbReference>
<dbReference type="Gene3D" id="3.40.50.2020">
    <property type="match status" value="1"/>
</dbReference>
<dbReference type="Pfam" id="PF12500">
    <property type="entry name" value="TRSP"/>
    <property type="match status" value="1"/>
</dbReference>
<dbReference type="OrthoDB" id="56827at2"/>
<dbReference type="InterPro" id="IPR029057">
    <property type="entry name" value="PRTase-like"/>
</dbReference>
<accession>A1SUD2</accession>
<feature type="domain" description="TRSP" evidence="1">
    <location>
        <begin position="260"/>
        <end position="346"/>
    </location>
</feature>
<name>A1SUD2_PSYIN</name>